<evidence type="ECO:0000256" key="4">
    <source>
        <dbReference type="ARBA" id="ARBA00023110"/>
    </source>
</evidence>
<evidence type="ECO:0000259" key="8">
    <source>
        <dbReference type="Pfam" id="PF00254"/>
    </source>
</evidence>
<dbReference type="SUPFAM" id="SSF54534">
    <property type="entry name" value="FKBP-like"/>
    <property type="match status" value="1"/>
</dbReference>
<dbReference type="PANTHER" id="PTHR30560:SF3">
    <property type="entry name" value="TRIGGER FACTOR-LIKE PROTEIN TIG, CHLOROPLASTIC"/>
    <property type="match status" value="1"/>
</dbReference>
<comment type="similarity">
    <text evidence="2">Belongs to the FKBP-type PPIase family. Tig subfamily.</text>
</comment>
<feature type="domain" description="Trigger factor C-terminal" evidence="10">
    <location>
        <begin position="291"/>
        <end position="405"/>
    </location>
</feature>
<keyword evidence="4" id="KW-0697">Rotamase</keyword>
<evidence type="ECO:0000259" key="9">
    <source>
        <dbReference type="Pfam" id="PF05697"/>
    </source>
</evidence>
<evidence type="ECO:0000313" key="12">
    <source>
        <dbReference type="Proteomes" id="UP001234178"/>
    </source>
</evidence>
<dbReference type="SUPFAM" id="SSF102735">
    <property type="entry name" value="Trigger factor ribosome-binding domain"/>
    <property type="match status" value="1"/>
</dbReference>
<evidence type="ECO:0000313" key="11">
    <source>
        <dbReference type="EMBL" id="KAK4044931.1"/>
    </source>
</evidence>
<accession>A0ABR0B8K9</accession>
<dbReference type="InterPro" id="IPR008880">
    <property type="entry name" value="Trigger_fac_C"/>
</dbReference>
<keyword evidence="6" id="KW-0413">Isomerase</keyword>
<feature type="region of interest" description="Disordered" evidence="7">
    <location>
        <begin position="216"/>
        <end position="290"/>
    </location>
</feature>
<feature type="domain" description="Trigger factor ribosome-binding bacterial" evidence="9">
    <location>
        <begin position="1"/>
        <end position="143"/>
    </location>
</feature>
<dbReference type="PIRSF" id="PIRSF003095">
    <property type="entry name" value="Trigger_factor"/>
    <property type="match status" value="1"/>
</dbReference>
<gene>
    <name evidence="11" type="ORF">OUZ56_032337</name>
</gene>
<organism evidence="11 12">
    <name type="scientific">Daphnia magna</name>
    <dbReference type="NCBI Taxonomy" id="35525"/>
    <lineage>
        <taxon>Eukaryota</taxon>
        <taxon>Metazoa</taxon>
        <taxon>Ecdysozoa</taxon>
        <taxon>Arthropoda</taxon>
        <taxon>Crustacea</taxon>
        <taxon>Branchiopoda</taxon>
        <taxon>Diplostraca</taxon>
        <taxon>Cladocera</taxon>
        <taxon>Anomopoda</taxon>
        <taxon>Daphniidae</taxon>
        <taxon>Daphnia</taxon>
    </lineage>
</organism>
<proteinExistence type="inferred from homology"/>
<dbReference type="Gene3D" id="3.10.50.40">
    <property type="match status" value="1"/>
</dbReference>
<evidence type="ECO:0000256" key="6">
    <source>
        <dbReference type="ARBA" id="ARBA00023235"/>
    </source>
</evidence>
<name>A0ABR0B8K9_9CRUS</name>
<dbReference type="HAMAP" id="MF_00303">
    <property type="entry name" value="Trigger_factor_Tig"/>
    <property type="match status" value="1"/>
</dbReference>
<feature type="domain" description="PPIase FKBP-type" evidence="8">
    <location>
        <begin position="158"/>
        <end position="221"/>
    </location>
</feature>
<dbReference type="EMBL" id="JAOYFB010000041">
    <property type="protein sequence ID" value="KAK4044931.1"/>
    <property type="molecule type" value="Genomic_DNA"/>
</dbReference>
<comment type="catalytic activity">
    <reaction evidence="1">
        <text>[protein]-peptidylproline (omega=180) = [protein]-peptidylproline (omega=0)</text>
        <dbReference type="Rhea" id="RHEA:16237"/>
        <dbReference type="Rhea" id="RHEA-COMP:10747"/>
        <dbReference type="Rhea" id="RHEA-COMP:10748"/>
        <dbReference type="ChEBI" id="CHEBI:83833"/>
        <dbReference type="ChEBI" id="CHEBI:83834"/>
        <dbReference type="EC" id="5.2.1.8"/>
    </reaction>
</comment>
<dbReference type="InterPro" id="IPR036611">
    <property type="entry name" value="Trigger_fac_ribosome-bd_sf"/>
</dbReference>
<dbReference type="InterPro" id="IPR046357">
    <property type="entry name" value="PPIase_dom_sf"/>
</dbReference>
<comment type="caution">
    <text evidence="11">The sequence shown here is derived from an EMBL/GenBank/DDBJ whole genome shotgun (WGS) entry which is preliminary data.</text>
</comment>
<dbReference type="Proteomes" id="UP001234178">
    <property type="component" value="Unassembled WGS sequence"/>
</dbReference>
<reference evidence="11 12" key="1">
    <citation type="journal article" date="2023" name="Nucleic Acids Res.">
        <title>The hologenome of Daphnia magna reveals possible DNA methylation and microbiome-mediated evolution of the host genome.</title>
        <authorList>
            <person name="Chaturvedi A."/>
            <person name="Li X."/>
            <person name="Dhandapani V."/>
            <person name="Marshall H."/>
            <person name="Kissane S."/>
            <person name="Cuenca-Cambronero M."/>
            <person name="Asole G."/>
            <person name="Calvet F."/>
            <person name="Ruiz-Romero M."/>
            <person name="Marangio P."/>
            <person name="Guigo R."/>
            <person name="Rago D."/>
            <person name="Mirbahai L."/>
            <person name="Eastwood N."/>
            <person name="Colbourne J.K."/>
            <person name="Zhou J."/>
            <person name="Mallon E."/>
            <person name="Orsini L."/>
        </authorList>
    </citation>
    <scope>NUCLEOTIDE SEQUENCE [LARGE SCALE GENOMIC DNA]</scope>
    <source>
        <strain evidence="11">LRV0_1</strain>
    </source>
</reference>
<feature type="compositionally biased region" description="Basic and acidic residues" evidence="7">
    <location>
        <begin position="222"/>
        <end position="238"/>
    </location>
</feature>
<dbReference type="InterPro" id="IPR001179">
    <property type="entry name" value="PPIase_FKBP_dom"/>
</dbReference>
<feature type="compositionally biased region" description="Basic and acidic residues" evidence="7">
    <location>
        <begin position="277"/>
        <end position="290"/>
    </location>
</feature>
<protein>
    <recommendedName>
        <fullName evidence="3">peptidylprolyl isomerase</fullName>
        <ecNumber evidence="3">5.2.1.8</ecNumber>
    </recommendedName>
</protein>
<evidence type="ECO:0000256" key="1">
    <source>
        <dbReference type="ARBA" id="ARBA00000971"/>
    </source>
</evidence>
<dbReference type="PANTHER" id="PTHR30560">
    <property type="entry name" value="TRIGGER FACTOR CHAPERONE AND PEPTIDYL-PROLYL CIS/TRANS ISOMERASE"/>
    <property type="match status" value="1"/>
</dbReference>
<dbReference type="EC" id="5.2.1.8" evidence="3"/>
<dbReference type="Pfam" id="PF05697">
    <property type="entry name" value="Trigger_N"/>
    <property type="match status" value="1"/>
</dbReference>
<feature type="region of interest" description="Disordered" evidence="7">
    <location>
        <begin position="415"/>
        <end position="472"/>
    </location>
</feature>
<dbReference type="Gene3D" id="1.10.3120.10">
    <property type="entry name" value="Trigger factor, C-terminal domain"/>
    <property type="match status" value="1"/>
</dbReference>
<sequence>MQVTAERISPVVMQLSIEVPAEAVKTEFERAYQALEKTAHIKGFRKGKTPREVLKKLFAGQVKNDVANNLVQNTLGTAISQQNVQPINQPMVQVGTLESKTAFGYKAIFEVQPDISEVVFEGFELKRPSMAVDDDMVAKELEGLQQRFARFEAPAAARAAKAGDLVTIDFTLAIDGKDVKDGGAEGVQLELGSGQLLPELDTAITGAEVGKTVTAEASFGEGHPRADFRNKNGEDPPGRGRRPRQVGRWLRNACRAPRRHPHEAREAPQGPRGTRAGRADRGDAQHEEQLRCPPSLVDAQRQMMQQEFLQQLRRSGQRFSPDQARQIASSMQVDAEKKVRAGLLMAAIAKKNEFKVTEEDIENGMKELAEESGQNVAKIRTEYREKQKRDMLVGMILEDKILDFIESKSTIVDLAKGEDWRTEAKSEEPAAEKAEAKKTDKAEKAEAKAEKPAKAKAEKAEKSEEKKPAKKK</sequence>
<dbReference type="InterPro" id="IPR037041">
    <property type="entry name" value="Trigger_fac_C_sf"/>
</dbReference>
<keyword evidence="5" id="KW-0143">Chaperone</keyword>
<dbReference type="NCBIfam" id="TIGR00115">
    <property type="entry name" value="tig"/>
    <property type="match status" value="1"/>
</dbReference>
<dbReference type="Gene3D" id="3.30.70.1050">
    <property type="entry name" value="Trigger factor ribosome-binding domain"/>
    <property type="match status" value="1"/>
</dbReference>
<evidence type="ECO:0000256" key="2">
    <source>
        <dbReference type="ARBA" id="ARBA00005464"/>
    </source>
</evidence>
<evidence type="ECO:0000256" key="3">
    <source>
        <dbReference type="ARBA" id="ARBA00013194"/>
    </source>
</evidence>
<evidence type="ECO:0000256" key="7">
    <source>
        <dbReference type="SAM" id="MobiDB-lite"/>
    </source>
</evidence>
<evidence type="ECO:0000259" key="10">
    <source>
        <dbReference type="Pfam" id="PF05698"/>
    </source>
</evidence>
<keyword evidence="12" id="KW-1185">Reference proteome</keyword>
<dbReference type="Pfam" id="PF00254">
    <property type="entry name" value="FKBP_C"/>
    <property type="match status" value="1"/>
</dbReference>
<evidence type="ECO:0000256" key="5">
    <source>
        <dbReference type="ARBA" id="ARBA00023186"/>
    </source>
</evidence>
<dbReference type="Pfam" id="PF05698">
    <property type="entry name" value="Trigger_C"/>
    <property type="match status" value="1"/>
</dbReference>
<dbReference type="InterPro" id="IPR005215">
    <property type="entry name" value="Trig_fac"/>
</dbReference>
<dbReference type="InterPro" id="IPR008881">
    <property type="entry name" value="Trigger_fac_ribosome-bd_bac"/>
</dbReference>
<dbReference type="InterPro" id="IPR027304">
    <property type="entry name" value="Trigger_fact/SurA_dom_sf"/>
</dbReference>
<dbReference type="SUPFAM" id="SSF109998">
    <property type="entry name" value="Triger factor/SurA peptide-binding domain-like"/>
    <property type="match status" value="1"/>
</dbReference>